<keyword evidence="1" id="KW-0539">Nucleus</keyword>
<gene>
    <name evidence="2" type="ORF">Ahy_B05g078252</name>
</gene>
<sequence>MGGKTPKGILTDQCASMQRAIEMCMPTTIHRWCICKQRAKREREFDAEDFHTVIPCATKSAIEAQFQHLYTHEKFREVQAQFREKVNCITKSMHSTLGFTTYEVVEQVSNYIQQVFRHLRRSITRSKVSVPAVRVKGHTLLPFPERLKFRASS</sequence>
<keyword evidence="1" id="KW-0862">Zinc</keyword>
<name>A0A444Z6N1_ARAHY</name>
<comment type="subcellular location">
    <subcellularLocation>
        <location evidence="1">Nucleus</location>
    </subcellularLocation>
</comment>
<accession>A0A444Z6N1</accession>
<dbReference type="GO" id="GO:0008270">
    <property type="term" value="F:zinc ion binding"/>
    <property type="evidence" value="ECO:0007669"/>
    <property type="project" value="UniProtKB-UniRule"/>
</dbReference>
<reference evidence="2 3" key="1">
    <citation type="submission" date="2019-01" db="EMBL/GenBank/DDBJ databases">
        <title>Sequencing of cultivated peanut Arachis hypogaea provides insights into genome evolution and oil improvement.</title>
        <authorList>
            <person name="Chen X."/>
        </authorList>
    </citation>
    <scope>NUCLEOTIDE SEQUENCE [LARGE SCALE GENOMIC DNA]</scope>
    <source>
        <strain evidence="3">cv. Fuhuasheng</strain>
        <tissue evidence="2">Leaves</tissue>
    </source>
</reference>
<keyword evidence="3" id="KW-1185">Reference proteome</keyword>
<dbReference type="InterPro" id="IPR031052">
    <property type="entry name" value="FHY3/FAR1"/>
</dbReference>
<dbReference type="AlphaFoldDB" id="A0A444Z6N1"/>
<comment type="function">
    <text evidence="1">Putative transcription activator involved in regulating light control of development.</text>
</comment>
<evidence type="ECO:0000256" key="1">
    <source>
        <dbReference type="RuleBase" id="RU367018"/>
    </source>
</evidence>
<keyword evidence="1" id="KW-0863">Zinc-finger</keyword>
<dbReference type="GO" id="GO:0005634">
    <property type="term" value="C:nucleus"/>
    <property type="evidence" value="ECO:0007669"/>
    <property type="project" value="UniProtKB-SubCell"/>
</dbReference>
<keyword evidence="1" id="KW-0479">Metal-binding</keyword>
<dbReference type="PANTHER" id="PTHR31669:SF283">
    <property type="entry name" value="PROTEIN FAR1-RELATED SEQUENCE"/>
    <property type="match status" value="1"/>
</dbReference>
<comment type="caution">
    <text evidence="2">The sequence shown here is derived from an EMBL/GenBank/DDBJ whole genome shotgun (WGS) entry which is preliminary data.</text>
</comment>
<proteinExistence type="inferred from homology"/>
<evidence type="ECO:0000313" key="2">
    <source>
        <dbReference type="EMBL" id="RYR09833.1"/>
    </source>
</evidence>
<dbReference type="EMBL" id="SDMP01000015">
    <property type="protein sequence ID" value="RYR09833.1"/>
    <property type="molecule type" value="Genomic_DNA"/>
</dbReference>
<protein>
    <recommendedName>
        <fullName evidence="1">Protein FAR1-RELATED SEQUENCE</fullName>
    </recommendedName>
</protein>
<organism evidence="2 3">
    <name type="scientific">Arachis hypogaea</name>
    <name type="common">Peanut</name>
    <dbReference type="NCBI Taxonomy" id="3818"/>
    <lineage>
        <taxon>Eukaryota</taxon>
        <taxon>Viridiplantae</taxon>
        <taxon>Streptophyta</taxon>
        <taxon>Embryophyta</taxon>
        <taxon>Tracheophyta</taxon>
        <taxon>Spermatophyta</taxon>
        <taxon>Magnoliopsida</taxon>
        <taxon>eudicotyledons</taxon>
        <taxon>Gunneridae</taxon>
        <taxon>Pentapetalae</taxon>
        <taxon>rosids</taxon>
        <taxon>fabids</taxon>
        <taxon>Fabales</taxon>
        <taxon>Fabaceae</taxon>
        <taxon>Papilionoideae</taxon>
        <taxon>50 kb inversion clade</taxon>
        <taxon>dalbergioids sensu lato</taxon>
        <taxon>Dalbergieae</taxon>
        <taxon>Pterocarpus clade</taxon>
        <taxon>Arachis</taxon>
    </lineage>
</organism>
<dbReference type="PANTHER" id="PTHR31669">
    <property type="entry name" value="PROTEIN FAR1-RELATED SEQUENCE 10-RELATED"/>
    <property type="match status" value="1"/>
</dbReference>
<evidence type="ECO:0000313" key="3">
    <source>
        <dbReference type="Proteomes" id="UP000289738"/>
    </source>
</evidence>
<comment type="similarity">
    <text evidence="1">Belongs to the FHY3/FAR1 family.</text>
</comment>
<dbReference type="Proteomes" id="UP000289738">
    <property type="component" value="Chromosome B05"/>
</dbReference>
<dbReference type="GO" id="GO:0006355">
    <property type="term" value="P:regulation of DNA-templated transcription"/>
    <property type="evidence" value="ECO:0007669"/>
    <property type="project" value="UniProtKB-UniRule"/>
</dbReference>